<proteinExistence type="predicted"/>
<dbReference type="KEGG" id="psl:Psta_0892"/>
<feature type="region of interest" description="Disordered" evidence="1">
    <location>
        <begin position="1"/>
        <end position="57"/>
    </location>
</feature>
<evidence type="ECO:0000313" key="3">
    <source>
        <dbReference type="Proteomes" id="UP000001887"/>
    </source>
</evidence>
<evidence type="ECO:0000313" key="2">
    <source>
        <dbReference type="EMBL" id="ADB15577.1"/>
    </source>
</evidence>
<dbReference type="EMBL" id="CP001848">
    <property type="protein sequence ID" value="ADB15577.1"/>
    <property type="molecule type" value="Genomic_DNA"/>
</dbReference>
<reference evidence="2 3" key="1">
    <citation type="journal article" date="2009" name="Stand. Genomic Sci.">
        <title>Complete genome sequence of Pirellula staleyi type strain (ATCC 27377).</title>
        <authorList>
            <person name="Clum A."/>
            <person name="Tindall B.J."/>
            <person name="Sikorski J."/>
            <person name="Ivanova N."/>
            <person name="Mavrommatis K."/>
            <person name="Lucas S."/>
            <person name="Glavina del Rio T."/>
            <person name="Nolan M."/>
            <person name="Chen F."/>
            <person name="Tice H."/>
            <person name="Pitluck S."/>
            <person name="Cheng J.F."/>
            <person name="Chertkov O."/>
            <person name="Brettin T."/>
            <person name="Han C."/>
            <person name="Detter J.C."/>
            <person name="Kuske C."/>
            <person name="Bruce D."/>
            <person name="Goodwin L."/>
            <person name="Ovchinikova G."/>
            <person name="Pati A."/>
            <person name="Mikhailova N."/>
            <person name="Chen A."/>
            <person name="Palaniappan K."/>
            <person name="Land M."/>
            <person name="Hauser L."/>
            <person name="Chang Y.J."/>
            <person name="Jeffries C.D."/>
            <person name="Chain P."/>
            <person name="Rohde M."/>
            <person name="Goker M."/>
            <person name="Bristow J."/>
            <person name="Eisen J.A."/>
            <person name="Markowitz V."/>
            <person name="Hugenholtz P."/>
            <person name="Kyrpides N.C."/>
            <person name="Klenk H.P."/>
            <person name="Lapidus A."/>
        </authorList>
    </citation>
    <scope>NUCLEOTIDE SEQUENCE [LARGE SCALE GENOMIC DNA]</scope>
    <source>
        <strain evidence="3">ATCC 27377 / DSM 6068 / ICPB 4128</strain>
    </source>
</reference>
<dbReference type="HOGENOM" id="CLU_2992748_0_0_0"/>
<evidence type="ECO:0000256" key="1">
    <source>
        <dbReference type="SAM" id="MobiDB-lite"/>
    </source>
</evidence>
<accession>D2R781</accession>
<organism evidence="2 3">
    <name type="scientific">Pirellula staleyi (strain ATCC 27377 / DSM 6068 / ICPB 4128)</name>
    <name type="common">Pirella staleyi</name>
    <dbReference type="NCBI Taxonomy" id="530564"/>
    <lineage>
        <taxon>Bacteria</taxon>
        <taxon>Pseudomonadati</taxon>
        <taxon>Planctomycetota</taxon>
        <taxon>Planctomycetia</taxon>
        <taxon>Pirellulales</taxon>
        <taxon>Pirellulaceae</taxon>
        <taxon>Pirellula</taxon>
    </lineage>
</organism>
<feature type="compositionally biased region" description="Basic and acidic residues" evidence="1">
    <location>
        <begin position="1"/>
        <end position="30"/>
    </location>
</feature>
<keyword evidence="3" id="KW-1185">Reference proteome</keyword>
<protein>
    <submittedName>
        <fullName evidence="2">Uncharacterized protein</fullName>
    </submittedName>
</protein>
<gene>
    <name evidence="2" type="ordered locus">Psta_0892</name>
</gene>
<sequence>MYDEKGRLVPTRDIDFTDHGYPEIHPDPHQHNLTPANPDNPIGGGFHRGPAIPLKTP</sequence>
<name>D2R781_PIRSD</name>
<dbReference type="Proteomes" id="UP000001887">
    <property type="component" value="Chromosome"/>
</dbReference>
<dbReference type="AlphaFoldDB" id="D2R781"/>